<evidence type="ECO:0000259" key="7">
    <source>
        <dbReference type="Pfam" id="PF06803"/>
    </source>
</evidence>
<organism evidence="8 9">
    <name type="scientific">Irregularibacter muris</name>
    <dbReference type="NCBI Taxonomy" id="1796619"/>
    <lineage>
        <taxon>Bacteria</taxon>
        <taxon>Bacillati</taxon>
        <taxon>Bacillota</taxon>
        <taxon>Clostridia</taxon>
        <taxon>Eubacteriales</taxon>
        <taxon>Eubacteriaceae</taxon>
        <taxon>Irregularibacter</taxon>
    </lineage>
</organism>
<keyword evidence="2 6" id="KW-0812">Transmembrane</keyword>
<keyword evidence="3 6" id="KW-1133">Transmembrane helix</keyword>
<dbReference type="EMBL" id="JANKAS010000001">
    <property type="protein sequence ID" value="MCR1897774.1"/>
    <property type="molecule type" value="Genomic_DNA"/>
</dbReference>
<evidence type="ECO:0000313" key="9">
    <source>
        <dbReference type="Proteomes" id="UP001205748"/>
    </source>
</evidence>
<reference evidence="8" key="1">
    <citation type="submission" date="2022-07" db="EMBL/GenBank/DDBJ databases">
        <title>Enhanced cultured diversity of the mouse gut microbiota enables custom-made synthetic communities.</title>
        <authorList>
            <person name="Afrizal A."/>
        </authorList>
    </citation>
    <scope>NUCLEOTIDE SEQUENCE</scope>
    <source>
        <strain evidence="8">DSM 28593</strain>
    </source>
</reference>
<dbReference type="InterPro" id="IPR010652">
    <property type="entry name" value="DUF1232"/>
</dbReference>
<evidence type="ECO:0000256" key="6">
    <source>
        <dbReference type="SAM" id="Phobius"/>
    </source>
</evidence>
<gene>
    <name evidence="8" type="ORF">NSA47_02070</name>
</gene>
<feature type="coiled-coil region" evidence="5">
    <location>
        <begin position="67"/>
        <end position="94"/>
    </location>
</feature>
<keyword evidence="5" id="KW-0175">Coiled coil</keyword>
<evidence type="ECO:0000256" key="3">
    <source>
        <dbReference type="ARBA" id="ARBA00022989"/>
    </source>
</evidence>
<keyword evidence="4 6" id="KW-0472">Membrane</keyword>
<evidence type="ECO:0000313" key="8">
    <source>
        <dbReference type="EMBL" id="MCR1897774.1"/>
    </source>
</evidence>
<accession>A0AAE3HE47</accession>
<comment type="caution">
    <text evidence="8">The sequence shown here is derived from an EMBL/GenBank/DDBJ whole genome shotgun (WGS) entry which is preliminary data.</text>
</comment>
<proteinExistence type="predicted"/>
<feature type="domain" description="DUF1232" evidence="7">
    <location>
        <begin position="30"/>
        <end position="65"/>
    </location>
</feature>
<evidence type="ECO:0000256" key="2">
    <source>
        <dbReference type="ARBA" id="ARBA00022692"/>
    </source>
</evidence>
<dbReference type="AlphaFoldDB" id="A0AAE3HE47"/>
<sequence length="107" mass="12678">MKPYKIKQLLKKIKSLYKYILDQEVPFYKKLAIIFGFVYLLFPFDIIPDPILGLGLVDDIAVLVFIFNAFQGELDRYEKKANLKNKEKDNIIEDIDYQVKDRDERGE</sequence>
<comment type="subcellular location">
    <subcellularLocation>
        <location evidence="1">Endomembrane system</location>
        <topology evidence="1">Multi-pass membrane protein</topology>
    </subcellularLocation>
</comment>
<feature type="transmembrane region" description="Helical" evidence="6">
    <location>
        <begin position="27"/>
        <end position="44"/>
    </location>
</feature>
<name>A0AAE3HE47_9FIRM</name>
<dbReference type="Proteomes" id="UP001205748">
    <property type="component" value="Unassembled WGS sequence"/>
</dbReference>
<keyword evidence="9" id="KW-1185">Reference proteome</keyword>
<evidence type="ECO:0000256" key="5">
    <source>
        <dbReference type="SAM" id="Coils"/>
    </source>
</evidence>
<dbReference type="Pfam" id="PF06803">
    <property type="entry name" value="DUF1232"/>
    <property type="match status" value="1"/>
</dbReference>
<evidence type="ECO:0000256" key="4">
    <source>
        <dbReference type="ARBA" id="ARBA00023136"/>
    </source>
</evidence>
<dbReference type="GO" id="GO:0012505">
    <property type="term" value="C:endomembrane system"/>
    <property type="evidence" value="ECO:0007669"/>
    <property type="project" value="UniProtKB-SubCell"/>
</dbReference>
<dbReference type="RefSeq" id="WP_257529193.1">
    <property type="nucleotide sequence ID" value="NZ_JANKAS010000001.1"/>
</dbReference>
<protein>
    <submittedName>
        <fullName evidence="8">DUF1232 domain-containing protein</fullName>
    </submittedName>
</protein>
<evidence type="ECO:0000256" key="1">
    <source>
        <dbReference type="ARBA" id="ARBA00004127"/>
    </source>
</evidence>
<feature type="transmembrane region" description="Helical" evidence="6">
    <location>
        <begin position="50"/>
        <end position="70"/>
    </location>
</feature>